<dbReference type="InterPro" id="IPR036527">
    <property type="entry name" value="SCP2_sterol-bd_dom_sf"/>
</dbReference>
<name>A0ABW3YWN8_MYCRA</name>
<dbReference type="Gene3D" id="1.10.10.10">
    <property type="entry name" value="Winged helix-like DNA-binding domain superfamily/Winged helix DNA-binding domain"/>
    <property type="match status" value="1"/>
</dbReference>
<protein>
    <submittedName>
        <fullName evidence="5">Winged helix-turn-helix transcriptional regulator</fullName>
    </submittedName>
</protein>
<dbReference type="InterPro" id="IPR036390">
    <property type="entry name" value="WH_DNA-bd_sf"/>
</dbReference>
<keyword evidence="2" id="KW-0238">DNA-binding</keyword>
<dbReference type="PANTHER" id="PTHR33204:SF18">
    <property type="entry name" value="TRANSCRIPTIONAL REGULATORY PROTEIN"/>
    <property type="match status" value="1"/>
</dbReference>
<sequence>MQEHGSYGQFCPVSMAAEILCTRWTVLILREFLCGTTRFNDLRRGVPRMSPALLSKRLKELERAGVIVTTAGEKGVTEYRLSPSGQDLQPIIMGMGQWGQRWVDSQLSLKNLDPSLLMWDMRRNLNPQPLPKRRCTIQFLYPELPLARQNWWLVVDEGAVDLCGFDPGFEIDLLVTSSLRSMTAIWMGLSVVRREVEAGNLEFDGDPDIASAMQQWLGLSKFAPEPRRVS</sequence>
<dbReference type="PROSITE" id="PS51118">
    <property type="entry name" value="HTH_HXLR"/>
    <property type="match status" value="1"/>
</dbReference>
<dbReference type="SUPFAM" id="SSF46785">
    <property type="entry name" value="Winged helix' DNA-binding domain"/>
    <property type="match status" value="1"/>
</dbReference>
<evidence type="ECO:0000313" key="5">
    <source>
        <dbReference type="EMBL" id="MFD1328325.1"/>
    </source>
</evidence>
<evidence type="ECO:0000313" key="6">
    <source>
        <dbReference type="Proteomes" id="UP001597173"/>
    </source>
</evidence>
<keyword evidence="1" id="KW-0805">Transcription regulation</keyword>
<evidence type="ECO:0000256" key="3">
    <source>
        <dbReference type="ARBA" id="ARBA00023163"/>
    </source>
</evidence>
<dbReference type="SUPFAM" id="SSF55718">
    <property type="entry name" value="SCP-like"/>
    <property type="match status" value="1"/>
</dbReference>
<gene>
    <name evidence="5" type="ORF">ACFQ33_10520</name>
</gene>
<dbReference type="CDD" id="cd00090">
    <property type="entry name" value="HTH_ARSR"/>
    <property type="match status" value="1"/>
</dbReference>
<keyword evidence="6" id="KW-1185">Reference proteome</keyword>
<feature type="domain" description="HTH hxlR-type" evidence="4">
    <location>
        <begin position="11"/>
        <end position="107"/>
    </location>
</feature>
<evidence type="ECO:0000259" key="4">
    <source>
        <dbReference type="PROSITE" id="PS51118"/>
    </source>
</evidence>
<dbReference type="Proteomes" id="UP001597173">
    <property type="component" value="Unassembled WGS sequence"/>
</dbReference>
<dbReference type="PANTHER" id="PTHR33204">
    <property type="entry name" value="TRANSCRIPTIONAL REGULATOR, MARR FAMILY"/>
    <property type="match status" value="1"/>
</dbReference>
<reference evidence="6" key="1">
    <citation type="journal article" date="2019" name="Int. J. Syst. Evol. Microbiol.">
        <title>The Global Catalogue of Microorganisms (GCM) 10K type strain sequencing project: providing services to taxonomists for standard genome sequencing and annotation.</title>
        <authorList>
            <consortium name="The Broad Institute Genomics Platform"/>
            <consortium name="The Broad Institute Genome Sequencing Center for Infectious Disease"/>
            <person name="Wu L."/>
            <person name="Ma J."/>
        </authorList>
    </citation>
    <scope>NUCLEOTIDE SEQUENCE [LARGE SCALE GENOMIC DNA]</scope>
    <source>
        <strain evidence="6">CCUG 55609</strain>
    </source>
</reference>
<dbReference type="InterPro" id="IPR036388">
    <property type="entry name" value="WH-like_DNA-bd_sf"/>
</dbReference>
<evidence type="ECO:0000256" key="2">
    <source>
        <dbReference type="ARBA" id="ARBA00023125"/>
    </source>
</evidence>
<accession>A0ABW3YWN8</accession>
<proteinExistence type="predicted"/>
<dbReference type="InterPro" id="IPR002577">
    <property type="entry name" value="HTH_HxlR"/>
</dbReference>
<dbReference type="InterPro" id="IPR011991">
    <property type="entry name" value="ArsR-like_HTH"/>
</dbReference>
<organism evidence="5 6">
    <name type="scientific">Mycoplana ramosa</name>
    <name type="common">Mycoplana bullata</name>
    <dbReference type="NCBI Taxonomy" id="40837"/>
    <lineage>
        <taxon>Bacteria</taxon>
        <taxon>Pseudomonadati</taxon>
        <taxon>Pseudomonadota</taxon>
        <taxon>Alphaproteobacteria</taxon>
        <taxon>Hyphomicrobiales</taxon>
        <taxon>Rhizobiaceae</taxon>
        <taxon>Mycoplana</taxon>
    </lineage>
</organism>
<dbReference type="Pfam" id="PF01638">
    <property type="entry name" value="HxlR"/>
    <property type="match status" value="1"/>
</dbReference>
<comment type="caution">
    <text evidence="5">The sequence shown here is derived from an EMBL/GenBank/DDBJ whole genome shotgun (WGS) entry which is preliminary data.</text>
</comment>
<evidence type="ECO:0000256" key="1">
    <source>
        <dbReference type="ARBA" id="ARBA00023015"/>
    </source>
</evidence>
<dbReference type="RefSeq" id="WP_374838538.1">
    <property type="nucleotide sequence ID" value="NZ_JBHEEW010000007.1"/>
</dbReference>
<keyword evidence="3" id="KW-0804">Transcription</keyword>
<dbReference type="EMBL" id="JBHTNF010000005">
    <property type="protein sequence ID" value="MFD1328325.1"/>
    <property type="molecule type" value="Genomic_DNA"/>
</dbReference>